<evidence type="ECO:0000256" key="9">
    <source>
        <dbReference type="ARBA" id="ARBA00022989"/>
    </source>
</evidence>
<dbReference type="InterPro" id="IPR011992">
    <property type="entry name" value="EF-hand-dom_pair"/>
</dbReference>
<dbReference type="SUPFAM" id="SSF103506">
    <property type="entry name" value="Mitochondrial carrier"/>
    <property type="match status" value="1"/>
</dbReference>
<keyword evidence="4 12" id="KW-0812">Transmembrane</keyword>
<feature type="repeat" description="Solcar" evidence="12">
    <location>
        <begin position="862"/>
        <end position="951"/>
    </location>
</feature>
<dbReference type="Pfam" id="PF00153">
    <property type="entry name" value="Mito_carr"/>
    <property type="match status" value="2"/>
</dbReference>
<comment type="subcellular location">
    <subcellularLocation>
        <location evidence="1">Mitochondrion inner membrane</location>
        <topology evidence="1">Multi-pass membrane protein</topology>
    </subcellularLocation>
</comment>
<evidence type="ECO:0000256" key="6">
    <source>
        <dbReference type="ARBA" id="ARBA00022737"/>
    </source>
</evidence>
<feature type="compositionally biased region" description="Basic residues" evidence="14">
    <location>
        <begin position="134"/>
        <end position="146"/>
    </location>
</feature>
<dbReference type="InterPro" id="IPR018108">
    <property type="entry name" value="MCP_transmembrane"/>
</dbReference>
<keyword evidence="3" id="KW-0813">Transport</keyword>
<evidence type="ECO:0000256" key="7">
    <source>
        <dbReference type="ARBA" id="ARBA00022792"/>
    </source>
</evidence>
<feature type="compositionally biased region" description="Basic and acidic residues" evidence="14">
    <location>
        <begin position="1036"/>
        <end position="1047"/>
    </location>
</feature>
<accession>A0AAD5YLG8</accession>
<dbReference type="Gene3D" id="1.10.238.10">
    <property type="entry name" value="EF-hand"/>
    <property type="match status" value="1"/>
</dbReference>
<evidence type="ECO:0000259" key="15">
    <source>
        <dbReference type="PROSITE" id="PS50222"/>
    </source>
</evidence>
<feature type="region of interest" description="Disordered" evidence="14">
    <location>
        <begin position="115"/>
        <end position="151"/>
    </location>
</feature>
<reference evidence="16" key="1">
    <citation type="submission" date="2022-07" db="EMBL/GenBank/DDBJ databases">
        <title>Genome Sequence of Physisporinus lineatus.</title>
        <authorList>
            <person name="Buettner E."/>
        </authorList>
    </citation>
    <scope>NUCLEOTIDE SEQUENCE</scope>
    <source>
        <strain evidence="16">VT162</strain>
    </source>
</reference>
<gene>
    <name evidence="16" type="ORF">NLI96_g2893</name>
</gene>
<evidence type="ECO:0000256" key="8">
    <source>
        <dbReference type="ARBA" id="ARBA00022837"/>
    </source>
</evidence>
<feature type="region of interest" description="Disordered" evidence="14">
    <location>
        <begin position="172"/>
        <end position="260"/>
    </location>
</feature>
<keyword evidence="17" id="KW-1185">Reference proteome</keyword>
<feature type="region of interest" description="Disordered" evidence="14">
    <location>
        <begin position="1"/>
        <end position="103"/>
    </location>
</feature>
<dbReference type="EMBL" id="JANAWD010000068">
    <property type="protein sequence ID" value="KAJ3488390.1"/>
    <property type="molecule type" value="Genomic_DNA"/>
</dbReference>
<feature type="domain" description="EF-hand" evidence="15">
    <location>
        <begin position="530"/>
        <end position="566"/>
    </location>
</feature>
<feature type="region of interest" description="Disordered" evidence="14">
    <location>
        <begin position="1017"/>
        <end position="1053"/>
    </location>
</feature>
<dbReference type="InterPro" id="IPR002048">
    <property type="entry name" value="EF_hand_dom"/>
</dbReference>
<dbReference type="InterPro" id="IPR023395">
    <property type="entry name" value="MCP_dom_sf"/>
</dbReference>
<evidence type="ECO:0000256" key="13">
    <source>
        <dbReference type="SAM" id="Coils"/>
    </source>
</evidence>
<dbReference type="Gene3D" id="1.50.40.10">
    <property type="entry name" value="Mitochondrial carrier domain"/>
    <property type="match status" value="1"/>
</dbReference>
<keyword evidence="6" id="KW-0677">Repeat</keyword>
<dbReference type="InterPro" id="IPR002067">
    <property type="entry name" value="MCP"/>
</dbReference>
<keyword evidence="10" id="KW-0496">Mitochondrion</keyword>
<proteinExistence type="inferred from homology"/>
<keyword evidence="8" id="KW-0106">Calcium</keyword>
<organism evidence="16 17">
    <name type="scientific">Meripilus lineatus</name>
    <dbReference type="NCBI Taxonomy" id="2056292"/>
    <lineage>
        <taxon>Eukaryota</taxon>
        <taxon>Fungi</taxon>
        <taxon>Dikarya</taxon>
        <taxon>Basidiomycota</taxon>
        <taxon>Agaricomycotina</taxon>
        <taxon>Agaricomycetes</taxon>
        <taxon>Polyporales</taxon>
        <taxon>Meripilaceae</taxon>
        <taxon>Meripilus</taxon>
    </lineage>
</organism>
<evidence type="ECO:0000256" key="14">
    <source>
        <dbReference type="SAM" id="MobiDB-lite"/>
    </source>
</evidence>
<feature type="repeat" description="Solcar" evidence="12">
    <location>
        <begin position="700"/>
        <end position="798"/>
    </location>
</feature>
<dbReference type="InterPro" id="IPR018247">
    <property type="entry name" value="EF_Hand_1_Ca_BS"/>
</dbReference>
<feature type="compositionally biased region" description="Basic and acidic residues" evidence="14">
    <location>
        <begin position="1017"/>
        <end position="1028"/>
    </location>
</feature>
<dbReference type="GO" id="GO:0005509">
    <property type="term" value="F:calcium ion binding"/>
    <property type="evidence" value="ECO:0007669"/>
    <property type="project" value="InterPro"/>
</dbReference>
<evidence type="ECO:0000313" key="17">
    <source>
        <dbReference type="Proteomes" id="UP001212997"/>
    </source>
</evidence>
<dbReference type="GO" id="GO:0055085">
    <property type="term" value="P:transmembrane transport"/>
    <property type="evidence" value="ECO:0007669"/>
    <property type="project" value="InterPro"/>
</dbReference>
<evidence type="ECO:0000256" key="10">
    <source>
        <dbReference type="ARBA" id="ARBA00023128"/>
    </source>
</evidence>
<keyword evidence="9" id="KW-1133">Transmembrane helix</keyword>
<dbReference type="PRINTS" id="PR00926">
    <property type="entry name" value="MITOCARRIER"/>
</dbReference>
<feature type="compositionally biased region" description="Polar residues" evidence="14">
    <location>
        <begin position="180"/>
        <end position="190"/>
    </location>
</feature>
<sequence>MSDSHHTRRTVPRRKPAPVYVASPPPRTSSLPVHERRHKRTQSLPTMSVHKQLPPLPPNANSDTETDSECSSRESPRDANLSITPAPLPQGPRPRRVSTSPYCNRLSTVRESASEAILDDANRPQPDVANPSPRGRHRKARAGRSSRLHDPEAAGGLDIWLFYLPRDKTDKPKINRYAPTPQSSPVSPHATQPHVRKTAEQSTCPQDRETSHHVRAAQHSLCKSAVLKQTTPPTFPVVPRSTSPVSDDDQATIVNDTPRIPKEFEEFGRKGPASSTKNVAASPSSKGAWRKLKLIGRALRHGISRSAEGQDATEESNVSTDTILPILFSPPPHSSGSSHESMLESRLSVFIALILFVHSALSTHNYIPPDTTQVYQAASLHSDGLQPILMTPPATNDHQRPSGREIFEASLSGAQNRPFIPPLKSDPPPFQPLPHNLVEFRRREAAEDRERRLRQLWMKLPKRTHQGHGEDDEEVAKEYPVRSDSSLTLESATKLKEMYEDELLGRCGGHTSGFTRRHIGWKEFQKYAEAKEAELWHIFHDELDLDENGHLDAEELADALLKAGEVPDCIELSPSTMAEFMTFLTSSPHSHAINFQEFRDFLLLLPRKASPAEIFRYYEVKKFMGDDGRGAARVNMEGDVTLSAEDMSLNRPAHQVPKEDVVEESGYDPDDYDEEYLDDYLDDWLEREEQEAHHGWLEGSLAVKFLLAGGVAGAVSRTCTAPFDRLKIFLITRPPDLGGTSLGPAAPVRGFKAMTGAVARIYAEGGVLGFWTGNGLSVAKILPESAIKFLSYESSTQMMSSAGSRHSLSAAARNLWQAGGPRRFYRGLTIGLFGVFPYSAIDMSTFEALKLAYLRSTGKDEPGVLALLAFGSVSGSVGATSVYPLNLVRTRLQASGSSGHPQRYTGFLDVVQQTYRRDGWRGFYRGLLPTLAKVVPAVSISYVVYESSKQKTFVEIARLQNSLEHLKRTQSDLQEAISSSPDPVLSEALDENNEVIGSQEERIGILKMALSEKGIHFNSHYDPRDPARSESSPNEDPGRGATNRDQDDGGIDL</sequence>
<dbReference type="FunFam" id="1.50.40.10:FF:000016">
    <property type="entry name" value="Solute carrier family 25 member 23"/>
    <property type="match status" value="1"/>
</dbReference>
<dbReference type="PROSITE" id="PS50222">
    <property type="entry name" value="EF_HAND_2"/>
    <property type="match status" value="1"/>
</dbReference>
<feature type="coiled-coil region" evidence="13">
    <location>
        <begin position="949"/>
        <end position="976"/>
    </location>
</feature>
<dbReference type="PROSITE" id="PS50920">
    <property type="entry name" value="SOLCAR"/>
    <property type="match status" value="2"/>
</dbReference>
<evidence type="ECO:0000256" key="5">
    <source>
        <dbReference type="ARBA" id="ARBA00022723"/>
    </source>
</evidence>
<name>A0AAD5YLG8_9APHY</name>
<comment type="caution">
    <text evidence="16">The sequence shown here is derived from an EMBL/GenBank/DDBJ whole genome shotgun (WGS) entry which is preliminary data.</text>
</comment>
<protein>
    <recommendedName>
        <fullName evidence="15">EF-hand domain-containing protein</fullName>
    </recommendedName>
</protein>
<comment type="similarity">
    <text evidence="2">Belongs to the mitochondrial carrier (TC 2.A.29) family.</text>
</comment>
<keyword evidence="13" id="KW-0175">Coiled coil</keyword>
<evidence type="ECO:0000256" key="1">
    <source>
        <dbReference type="ARBA" id="ARBA00004448"/>
    </source>
</evidence>
<dbReference type="SUPFAM" id="SSF47473">
    <property type="entry name" value="EF-hand"/>
    <property type="match status" value="1"/>
</dbReference>
<evidence type="ECO:0000256" key="12">
    <source>
        <dbReference type="PROSITE-ProRule" id="PRU00282"/>
    </source>
</evidence>
<feature type="compositionally biased region" description="Basic residues" evidence="14">
    <location>
        <begin position="1"/>
        <end position="16"/>
    </location>
</feature>
<evidence type="ECO:0000256" key="3">
    <source>
        <dbReference type="ARBA" id="ARBA00022448"/>
    </source>
</evidence>
<dbReference type="AlphaFoldDB" id="A0AAD5YLG8"/>
<dbReference type="Proteomes" id="UP001212997">
    <property type="component" value="Unassembled WGS sequence"/>
</dbReference>
<evidence type="ECO:0000256" key="2">
    <source>
        <dbReference type="ARBA" id="ARBA00006375"/>
    </source>
</evidence>
<dbReference type="GO" id="GO:0005743">
    <property type="term" value="C:mitochondrial inner membrane"/>
    <property type="evidence" value="ECO:0007669"/>
    <property type="project" value="UniProtKB-SubCell"/>
</dbReference>
<evidence type="ECO:0000256" key="4">
    <source>
        <dbReference type="ARBA" id="ARBA00022692"/>
    </source>
</evidence>
<keyword evidence="5" id="KW-0479">Metal-binding</keyword>
<evidence type="ECO:0000313" key="16">
    <source>
        <dbReference type="EMBL" id="KAJ3488390.1"/>
    </source>
</evidence>
<keyword evidence="7" id="KW-0999">Mitochondrion inner membrane</keyword>
<keyword evidence="11 12" id="KW-0472">Membrane</keyword>
<evidence type="ECO:0000256" key="11">
    <source>
        <dbReference type="ARBA" id="ARBA00023136"/>
    </source>
</evidence>
<dbReference type="PANTHER" id="PTHR24089">
    <property type="entry name" value="SOLUTE CARRIER FAMILY 25"/>
    <property type="match status" value="1"/>
</dbReference>
<dbReference type="PROSITE" id="PS00018">
    <property type="entry name" value="EF_HAND_1"/>
    <property type="match status" value="1"/>
</dbReference>